<dbReference type="HOGENOM" id="CLU_3342333_0_0_9"/>
<evidence type="ECO:0000313" key="2">
    <source>
        <dbReference type="Proteomes" id="UP000017118"/>
    </source>
</evidence>
<keyword evidence="2" id="KW-1185">Reference proteome</keyword>
<protein>
    <submittedName>
        <fullName evidence="1">Uncharacterized protein</fullName>
    </submittedName>
</protein>
<dbReference type="Proteomes" id="UP000017118">
    <property type="component" value="Chromosome"/>
</dbReference>
<name>U5MPY4_CLOSA</name>
<gene>
    <name evidence="1" type="ORF">CLSA_c16420</name>
</gene>
<dbReference type="AlphaFoldDB" id="U5MPY4"/>
<dbReference type="EMBL" id="CP006721">
    <property type="protein sequence ID" value="AGX42640.1"/>
    <property type="molecule type" value="Genomic_DNA"/>
</dbReference>
<proteinExistence type="predicted"/>
<reference evidence="1 2" key="1">
    <citation type="journal article" date="2013" name="Genome Announc.">
        <title>Complete Genome Sequence of the Solvent Producer Clostridium saccharobutylicum NCP262 (DSM 13864).</title>
        <authorList>
            <person name="Poehlein A."/>
            <person name="Hartwich K."/>
            <person name="Krabben P."/>
            <person name="Ehrenreich A."/>
            <person name="Liebl W."/>
            <person name="Durre P."/>
            <person name="Gottschalk G."/>
            <person name="Daniel R."/>
        </authorList>
    </citation>
    <scope>NUCLEOTIDE SEQUENCE [LARGE SCALE GENOMIC DNA]</scope>
    <source>
        <strain evidence="1">DSM 13864</strain>
    </source>
</reference>
<accession>U5MPY4</accession>
<sequence length="37" mass="4335">MYALKNSQGKITKEHSKHLEFIGIVMFIAILIRKNYV</sequence>
<organism evidence="1 2">
    <name type="scientific">Clostridium saccharobutylicum DSM 13864</name>
    <dbReference type="NCBI Taxonomy" id="1345695"/>
    <lineage>
        <taxon>Bacteria</taxon>
        <taxon>Bacillati</taxon>
        <taxon>Bacillota</taxon>
        <taxon>Clostridia</taxon>
        <taxon>Eubacteriales</taxon>
        <taxon>Clostridiaceae</taxon>
        <taxon>Clostridium</taxon>
    </lineage>
</organism>
<evidence type="ECO:0000313" key="1">
    <source>
        <dbReference type="EMBL" id="AGX42640.1"/>
    </source>
</evidence>
<dbReference type="PATRIC" id="fig|1345695.3.peg.1596"/>
<dbReference type="KEGG" id="csb:CLSA_c16420"/>